<evidence type="ECO:0000256" key="1">
    <source>
        <dbReference type="SAM" id="MobiDB-lite"/>
    </source>
</evidence>
<feature type="compositionally biased region" description="Basic residues" evidence="1">
    <location>
        <begin position="174"/>
        <end position="186"/>
    </location>
</feature>
<feature type="compositionally biased region" description="Polar residues" evidence="1">
    <location>
        <begin position="275"/>
        <end position="301"/>
    </location>
</feature>
<dbReference type="EMBL" id="JACXVP010000099">
    <property type="protein sequence ID" value="KAG5568531.1"/>
    <property type="molecule type" value="Genomic_DNA"/>
</dbReference>
<feature type="region of interest" description="Disordered" evidence="1">
    <location>
        <begin position="1"/>
        <end position="235"/>
    </location>
</feature>
<feature type="compositionally biased region" description="Basic and acidic residues" evidence="1">
    <location>
        <begin position="10"/>
        <end position="22"/>
    </location>
</feature>
<feature type="compositionally biased region" description="Acidic residues" evidence="1">
    <location>
        <begin position="202"/>
        <end position="235"/>
    </location>
</feature>
<dbReference type="Proteomes" id="UP000824120">
    <property type="component" value="Unassembled WGS sequence"/>
</dbReference>
<name>A0A9J5VZB1_SOLCO</name>
<protein>
    <submittedName>
        <fullName evidence="2">Uncharacterized protein</fullName>
    </submittedName>
</protein>
<comment type="caution">
    <text evidence="2">The sequence shown here is derived from an EMBL/GenBank/DDBJ whole genome shotgun (WGS) entry which is preliminary data.</text>
</comment>
<gene>
    <name evidence="2" type="ORF">H5410_064455</name>
</gene>
<organism evidence="2 3">
    <name type="scientific">Solanum commersonii</name>
    <name type="common">Commerson's wild potato</name>
    <name type="synonym">Commerson's nightshade</name>
    <dbReference type="NCBI Taxonomy" id="4109"/>
    <lineage>
        <taxon>Eukaryota</taxon>
        <taxon>Viridiplantae</taxon>
        <taxon>Streptophyta</taxon>
        <taxon>Embryophyta</taxon>
        <taxon>Tracheophyta</taxon>
        <taxon>Spermatophyta</taxon>
        <taxon>Magnoliopsida</taxon>
        <taxon>eudicotyledons</taxon>
        <taxon>Gunneridae</taxon>
        <taxon>Pentapetalae</taxon>
        <taxon>asterids</taxon>
        <taxon>lamiids</taxon>
        <taxon>Solanales</taxon>
        <taxon>Solanaceae</taxon>
        <taxon>Solanoideae</taxon>
        <taxon>Solaneae</taxon>
        <taxon>Solanum</taxon>
    </lineage>
</organism>
<accession>A0A9J5VZB1</accession>
<sequence length="328" mass="37051">MGTKAIQSEWRPRSPQNKENRDQGSQQAARTGMTHIISTHNIYKDLDMQEQPTTGKDGEDTNEQREERRSSKITNPRKDSPSTNHHSTKHIQKDQDAVSQNRRPTEVPHIQSTGKENQSAEISPREAVLAGTTGKHITGIPQEKEGIIVQTPQHSKVPGEPPDKPPNNKSQARLSKKRRDAIKKRQLKESDPDKEQQRQNDVEEEFDEYGVNNSEDEYDQDTQSIDVDEDEEEEISNQLIKAFGSTFHTEYQEEVQEVTGKQGLSPRGRKETRQTTKSNSTSATMSRPNTRAKSRDSSQLNSSGLDLIWTRLTVIPMLKSAFTGEVGL</sequence>
<dbReference type="OrthoDB" id="1002340at2759"/>
<evidence type="ECO:0000313" key="2">
    <source>
        <dbReference type="EMBL" id="KAG5568531.1"/>
    </source>
</evidence>
<keyword evidence="3" id="KW-1185">Reference proteome</keyword>
<dbReference type="AlphaFoldDB" id="A0A9J5VZB1"/>
<feature type="compositionally biased region" description="Polar residues" evidence="1">
    <location>
        <begin position="110"/>
        <end position="121"/>
    </location>
</feature>
<proteinExistence type="predicted"/>
<feature type="region of interest" description="Disordered" evidence="1">
    <location>
        <begin position="251"/>
        <end position="301"/>
    </location>
</feature>
<feature type="compositionally biased region" description="Basic and acidic residues" evidence="1">
    <location>
        <begin position="187"/>
        <end position="201"/>
    </location>
</feature>
<reference evidence="2" key="1">
    <citation type="submission" date="2020-09" db="EMBL/GenBank/DDBJ databases">
        <title>De no assembly of potato wild relative species, Solanum commersonii.</title>
        <authorList>
            <person name="Cho K."/>
        </authorList>
    </citation>
    <scope>NUCLEOTIDE SEQUENCE</scope>
    <source>
        <strain evidence="2">LZ3.2</strain>
        <tissue evidence="2">Leaf</tissue>
    </source>
</reference>
<feature type="compositionally biased region" description="Basic and acidic residues" evidence="1">
    <location>
        <begin position="56"/>
        <end position="80"/>
    </location>
</feature>
<evidence type="ECO:0000313" key="3">
    <source>
        <dbReference type="Proteomes" id="UP000824120"/>
    </source>
</evidence>